<evidence type="ECO:0000313" key="1">
    <source>
        <dbReference type="EMBL" id="QNO42248.1"/>
    </source>
</evidence>
<evidence type="ECO:0000313" key="4">
    <source>
        <dbReference type="EMBL" id="QNO45774.1"/>
    </source>
</evidence>
<dbReference type="EMBL" id="MT631125">
    <property type="protein sequence ID" value="QNO45490.1"/>
    <property type="molecule type" value="Genomic_DNA"/>
</dbReference>
<dbReference type="EMBL" id="MT631149">
    <property type="protein sequence ID" value="QNO45774.1"/>
    <property type="molecule type" value="Genomic_DNA"/>
</dbReference>
<dbReference type="AlphaFoldDB" id="A0A7G9Y5B5"/>
<sequence length="249" mass="28548">MQSKSILDYIVFGTGLRYLQDASENWSVHENNYVLDNIDRFFANLDKFDLPVTQCAAYELRQFRDELTQSDTDHRLSAGEASELRKIMRDVRKTLFAEAEGNISFIVTDKRIDVNKLLSDVPALMAPDIFDALPDIAQCDFIEAGKCIAFERSTAAAFHLLRGTEAVLRDFYCSIVKRNRANLMWGPMVESLRKRRQSPPAPLLDNLDNIRRSFRNPTQHPDKSYDIQEVQDLFGLCVDVVNRMAGSYR</sequence>
<dbReference type="EMBL" id="MT630798">
    <property type="protein sequence ID" value="QNO43199.1"/>
    <property type="molecule type" value="Genomic_DNA"/>
</dbReference>
<evidence type="ECO:0000313" key="2">
    <source>
        <dbReference type="EMBL" id="QNO43199.1"/>
    </source>
</evidence>
<reference evidence="2" key="1">
    <citation type="submission" date="2020-06" db="EMBL/GenBank/DDBJ databases">
        <title>Unique genomic features of the anaerobic methanotrophic archaea.</title>
        <authorList>
            <person name="Chadwick G.L."/>
            <person name="Skennerton C.T."/>
            <person name="Laso-Perez R."/>
            <person name="Leu A.O."/>
            <person name="Speth D.R."/>
            <person name="Yu H."/>
            <person name="Morgan-Lang C."/>
            <person name="Hatzenpichler R."/>
            <person name="Goudeau D."/>
            <person name="Malmstrom R."/>
            <person name="Brazelton W.J."/>
            <person name="Woyke T."/>
            <person name="Hallam S.J."/>
            <person name="Tyson G.W."/>
            <person name="Wegener G."/>
            <person name="Boetius A."/>
            <person name="Orphan V."/>
        </authorList>
    </citation>
    <scope>NUCLEOTIDE SEQUENCE</scope>
</reference>
<accession>A0A7G9Y5B5</accession>
<evidence type="ECO:0000313" key="3">
    <source>
        <dbReference type="EMBL" id="QNO45490.1"/>
    </source>
</evidence>
<proteinExistence type="predicted"/>
<name>A0A7G9Y5B5_9EURY</name>
<organism evidence="2">
    <name type="scientific">Candidatus Methanogaster sp. ANME-2c ERB4</name>
    <dbReference type="NCBI Taxonomy" id="2759911"/>
    <lineage>
        <taxon>Archaea</taxon>
        <taxon>Methanobacteriati</taxon>
        <taxon>Methanobacteriota</taxon>
        <taxon>Stenosarchaea group</taxon>
        <taxon>Methanomicrobia</taxon>
        <taxon>Methanosarcinales</taxon>
        <taxon>ANME-2 cluster</taxon>
        <taxon>Candidatus Methanogasteraceae</taxon>
        <taxon>Candidatus Methanogaster</taxon>
    </lineage>
</organism>
<dbReference type="EMBL" id="MT630722">
    <property type="protein sequence ID" value="QNO42248.1"/>
    <property type="molecule type" value="Genomic_DNA"/>
</dbReference>
<gene>
    <name evidence="3" type="ORF">CEDKBFPB_00002</name>
    <name evidence="1" type="ORF">FGKENDOD_00002</name>
    <name evidence="4" type="ORF">FHBEAHMJ_00025</name>
    <name evidence="2" type="ORF">LCCJCFLF_00010</name>
</gene>
<evidence type="ECO:0008006" key="5">
    <source>
        <dbReference type="Google" id="ProtNLM"/>
    </source>
</evidence>
<protein>
    <recommendedName>
        <fullName evidence="5">DUF4145 domain-containing protein</fullName>
    </recommendedName>
</protein>